<feature type="transmembrane region" description="Helical" evidence="7">
    <location>
        <begin position="337"/>
        <end position="358"/>
    </location>
</feature>
<comment type="similarity">
    <text evidence="2">Belongs to the amino acid/polyamine transporter 2 family.</text>
</comment>
<dbReference type="GO" id="GO:0015179">
    <property type="term" value="F:L-amino acid transmembrane transporter activity"/>
    <property type="evidence" value="ECO:0007669"/>
    <property type="project" value="TreeGrafter"/>
</dbReference>
<dbReference type="RefSeq" id="XP_033691390.1">
    <property type="nucleotide sequence ID" value="XM_033820617.1"/>
</dbReference>
<dbReference type="Proteomes" id="UP000800094">
    <property type="component" value="Unassembled WGS sequence"/>
</dbReference>
<feature type="transmembrane region" description="Helical" evidence="7">
    <location>
        <begin position="379"/>
        <end position="398"/>
    </location>
</feature>
<evidence type="ECO:0000313" key="9">
    <source>
        <dbReference type="EMBL" id="KAF2256386.1"/>
    </source>
</evidence>
<name>A0A6A6J162_9PLEO</name>
<dbReference type="FunFam" id="1.20.1740.10:FF:000039">
    <property type="entry name" value="Neutral amino acid transporter (Eurofung)"/>
    <property type="match status" value="1"/>
</dbReference>
<dbReference type="EMBL" id="ML987189">
    <property type="protein sequence ID" value="KAF2256386.1"/>
    <property type="molecule type" value="Genomic_DNA"/>
</dbReference>
<comment type="subcellular location">
    <subcellularLocation>
        <location evidence="1">Membrane</location>
        <topology evidence="1">Multi-pass membrane protein</topology>
    </subcellularLocation>
</comment>
<evidence type="ECO:0000259" key="8">
    <source>
        <dbReference type="Pfam" id="PF01490"/>
    </source>
</evidence>
<dbReference type="Pfam" id="PF01490">
    <property type="entry name" value="Aa_trans"/>
    <property type="match status" value="1"/>
</dbReference>
<keyword evidence="4 7" id="KW-1133">Transmembrane helix</keyword>
<feature type="domain" description="Amino acid transporter transmembrane" evidence="8">
    <location>
        <begin position="83"/>
        <end position="466"/>
    </location>
</feature>
<keyword evidence="3 7" id="KW-0812">Transmembrane</keyword>
<feature type="transmembrane region" description="Helical" evidence="7">
    <location>
        <begin position="195"/>
        <end position="211"/>
    </location>
</feature>
<feature type="transmembrane region" description="Helical" evidence="7">
    <location>
        <begin position="167"/>
        <end position="189"/>
    </location>
</feature>
<dbReference type="PANTHER" id="PTHR22950:SF668">
    <property type="entry name" value="AMINO ACID TRANSPORTER (EUROFUNG)"/>
    <property type="match status" value="1"/>
</dbReference>
<feature type="transmembrane region" description="Helical" evidence="7">
    <location>
        <begin position="262"/>
        <end position="284"/>
    </location>
</feature>
<evidence type="ECO:0000256" key="5">
    <source>
        <dbReference type="ARBA" id="ARBA00023136"/>
    </source>
</evidence>
<feature type="transmembrane region" description="Helical" evidence="7">
    <location>
        <begin position="107"/>
        <end position="133"/>
    </location>
</feature>
<proteinExistence type="inferred from homology"/>
<dbReference type="InterPro" id="IPR013057">
    <property type="entry name" value="AA_transpt_TM"/>
</dbReference>
<feature type="transmembrane region" description="Helical" evidence="7">
    <location>
        <begin position="296"/>
        <end position="317"/>
    </location>
</feature>
<evidence type="ECO:0000313" key="10">
    <source>
        <dbReference type="Proteomes" id="UP000800094"/>
    </source>
</evidence>
<dbReference type="AlphaFoldDB" id="A0A6A6J162"/>
<feature type="transmembrane region" description="Helical" evidence="7">
    <location>
        <begin position="443"/>
        <end position="465"/>
    </location>
</feature>
<dbReference type="OrthoDB" id="294730at2759"/>
<feature type="region of interest" description="Disordered" evidence="6">
    <location>
        <begin position="1"/>
        <end position="47"/>
    </location>
</feature>
<evidence type="ECO:0000256" key="3">
    <source>
        <dbReference type="ARBA" id="ARBA00022692"/>
    </source>
</evidence>
<evidence type="ECO:0000256" key="2">
    <source>
        <dbReference type="ARBA" id="ARBA00008066"/>
    </source>
</evidence>
<dbReference type="PANTHER" id="PTHR22950">
    <property type="entry name" value="AMINO ACID TRANSPORTER"/>
    <property type="match status" value="1"/>
</dbReference>
<sequence length="492" mass="53051">MASIAVREGSASTAGSEENSLNRMKTPTLNEKRGEAQQPSNGPVARQDVAPSYLDREGQVQENEVDPVFGDEAGAEIHYITCEWWHTGILMIAETISLGVLALPQAIAILGIVPGLLLIFLLGLIATYTGYLIGQFKLAYPGMQSFADCGELIAGPIGREVMAFGQVLIILFIMAAHILSFAIAMNAMTEHSQCTVVFSAIGLLISFVLGLPRTLKGVSYLSIFSCISVIVAVTVAMAAIAIEKPDIGHVLAVRPNIPLVKGLGPVMNIILAYTGHVAYFTFLAELKNPREFPKALAFQQILAVSFYMLISAIIYYYAGPLVSSPALGSASPTVRKAAFGIALPTILVAGVVNGSVACKYVYLRVWSGTDVVHQKNFKSIGSWVGICAVLWVVSWVIAEAVPNFNLLLGLIAALFCSWFTYGLPPVLWLYLYKGRWFETKRKAALAVLNFAIFFMGAAICILGMWSSSWELAHGAAGKPFSCADNWKPSIDL</sequence>
<reference evidence="9" key="1">
    <citation type="journal article" date="2020" name="Stud. Mycol.">
        <title>101 Dothideomycetes genomes: a test case for predicting lifestyles and emergence of pathogens.</title>
        <authorList>
            <person name="Haridas S."/>
            <person name="Albert R."/>
            <person name="Binder M."/>
            <person name="Bloem J."/>
            <person name="Labutti K."/>
            <person name="Salamov A."/>
            <person name="Andreopoulos B."/>
            <person name="Baker S."/>
            <person name="Barry K."/>
            <person name="Bills G."/>
            <person name="Bluhm B."/>
            <person name="Cannon C."/>
            <person name="Castanera R."/>
            <person name="Culley D."/>
            <person name="Daum C."/>
            <person name="Ezra D."/>
            <person name="Gonzalez J."/>
            <person name="Henrissat B."/>
            <person name="Kuo A."/>
            <person name="Liang C."/>
            <person name="Lipzen A."/>
            <person name="Lutzoni F."/>
            <person name="Magnuson J."/>
            <person name="Mondo S."/>
            <person name="Nolan M."/>
            <person name="Ohm R."/>
            <person name="Pangilinan J."/>
            <person name="Park H.-J."/>
            <person name="Ramirez L."/>
            <person name="Alfaro M."/>
            <person name="Sun H."/>
            <person name="Tritt A."/>
            <person name="Yoshinaga Y."/>
            <person name="Zwiers L.-H."/>
            <person name="Turgeon B."/>
            <person name="Goodwin S."/>
            <person name="Spatafora J."/>
            <person name="Crous P."/>
            <person name="Grigoriev I."/>
        </authorList>
    </citation>
    <scope>NUCLEOTIDE SEQUENCE</scope>
    <source>
        <strain evidence="9">CBS 122368</strain>
    </source>
</reference>
<evidence type="ECO:0000256" key="6">
    <source>
        <dbReference type="SAM" id="MobiDB-lite"/>
    </source>
</evidence>
<protein>
    <recommendedName>
        <fullName evidence="8">Amino acid transporter transmembrane domain-containing protein</fullName>
    </recommendedName>
</protein>
<keyword evidence="5 7" id="KW-0472">Membrane</keyword>
<keyword evidence="10" id="KW-1185">Reference proteome</keyword>
<organism evidence="9 10">
    <name type="scientific">Trematosphaeria pertusa</name>
    <dbReference type="NCBI Taxonomy" id="390896"/>
    <lineage>
        <taxon>Eukaryota</taxon>
        <taxon>Fungi</taxon>
        <taxon>Dikarya</taxon>
        <taxon>Ascomycota</taxon>
        <taxon>Pezizomycotina</taxon>
        <taxon>Dothideomycetes</taxon>
        <taxon>Pleosporomycetidae</taxon>
        <taxon>Pleosporales</taxon>
        <taxon>Massarineae</taxon>
        <taxon>Trematosphaeriaceae</taxon>
        <taxon>Trematosphaeria</taxon>
    </lineage>
</organism>
<gene>
    <name evidence="9" type="ORF">BU26DRAFT_20865</name>
</gene>
<evidence type="ECO:0000256" key="4">
    <source>
        <dbReference type="ARBA" id="ARBA00022989"/>
    </source>
</evidence>
<feature type="transmembrane region" description="Helical" evidence="7">
    <location>
        <begin position="218"/>
        <end position="242"/>
    </location>
</feature>
<feature type="compositionally biased region" description="Polar residues" evidence="6">
    <location>
        <begin position="10"/>
        <end position="29"/>
    </location>
</feature>
<dbReference type="GeneID" id="54573947"/>
<feature type="transmembrane region" description="Helical" evidence="7">
    <location>
        <begin position="404"/>
        <end position="431"/>
    </location>
</feature>
<evidence type="ECO:0000256" key="7">
    <source>
        <dbReference type="SAM" id="Phobius"/>
    </source>
</evidence>
<dbReference type="GO" id="GO:0016020">
    <property type="term" value="C:membrane"/>
    <property type="evidence" value="ECO:0007669"/>
    <property type="project" value="UniProtKB-SubCell"/>
</dbReference>
<accession>A0A6A6J162</accession>
<evidence type="ECO:0000256" key="1">
    <source>
        <dbReference type="ARBA" id="ARBA00004141"/>
    </source>
</evidence>